<sequence>MTTEPTGIRASDADRERTAALIQRASAEGRLTLSETEQRLGDVYAAKYLGELAGLVADLPQEQPQRRWFPPPLRLHAAVVVLLSTLLIVRWAVSGAPFFWPAMPMFWLGVSLLAHAAIRSRRRAVPY</sequence>
<feature type="transmembrane region" description="Helical" evidence="1">
    <location>
        <begin position="98"/>
        <end position="118"/>
    </location>
</feature>
<dbReference type="EMBL" id="VJWX01000590">
    <property type="protein sequence ID" value="TVT21962.1"/>
    <property type="molecule type" value="Genomic_DNA"/>
</dbReference>
<keyword evidence="1" id="KW-0812">Transmembrane</keyword>
<dbReference type="Pfam" id="PF08044">
    <property type="entry name" value="DUF1707"/>
    <property type="match status" value="1"/>
</dbReference>
<keyword evidence="4" id="KW-1185">Reference proteome</keyword>
<feature type="domain" description="DUF1707" evidence="2">
    <location>
        <begin position="8"/>
        <end position="60"/>
    </location>
</feature>
<evidence type="ECO:0000313" key="4">
    <source>
        <dbReference type="Proteomes" id="UP000320011"/>
    </source>
</evidence>
<name>A0A558ACG3_9PSEU</name>
<reference evidence="3 4" key="2">
    <citation type="submission" date="2019-08" db="EMBL/GenBank/DDBJ databases">
        <title>Amycolatopsis acidicola sp. nov., isolated from peat swamp forest soil.</title>
        <authorList>
            <person name="Srisuk N."/>
        </authorList>
    </citation>
    <scope>NUCLEOTIDE SEQUENCE [LARGE SCALE GENOMIC DNA]</scope>
    <source>
        <strain evidence="3 4">TBRC 6029</strain>
    </source>
</reference>
<evidence type="ECO:0000313" key="3">
    <source>
        <dbReference type="EMBL" id="TVT21962.1"/>
    </source>
</evidence>
<dbReference type="Proteomes" id="UP000320011">
    <property type="component" value="Unassembled WGS sequence"/>
</dbReference>
<gene>
    <name evidence="3" type="ORF">FNH05_33770</name>
</gene>
<reference evidence="3 4" key="1">
    <citation type="submission" date="2019-07" db="EMBL/GenBank/DDBJ databases">
        <authorList>
            <person name="Duangmal K."/>
            <person name="Teo W.F.A."/>
        </authorList>
    </citation>
    <scope>NUCLEOTIDE SEQUENCE [LARGE SCALE GENOMIC DNA]</scope>
    <source>
        <strain evidence="3 4">TBRC 6029</strain>
    </source>
</reference>
<evidence type="ECO:0000256" key="1">
    <source>
        <dbReference type="SAM" id="Phobius"/>
    </source>
</evidence>
<comment type="caution">
    <text evidence="3">The sequence shown here is derived from an EMBL/GenBank/DDBJ whole genome shotgun (WGS) entry which is preliminary data.</text>
</comment>
<dbReference type="PANTHER" id="PTHR40763:SF4">
    <property type="entry name" value="DUF1707 DOMAIN-CONTAINING PROTEIN"/>
    <property type="match status" value="1"/>
</dbReference>
<evidence type="ECO:0000259" key="2">
    <source>
        <dbReference type="Pfam" id="PF08044"/>
    </source>
</evidence>
<dbReference type="OrthoDB" id="3625082at2"/>
<feature type="transmembrane region" description="Helical" evidence="1">
    <location>
        <begin position="73"/>
        <end position="92"/>
    </location>
</feature>
<dbReference type="RefSeq" id="WP_144592912.1">
    <property type="nucleotide sequence ID" value="NZ_VJWX01000590.1"/>
</dbReference>
<proteinExistence type="predicted"/>
<dbReference type="AlphaFoldDB" id="A0A558ACG3"/>
<keyword evidence="1" id="KW-1133">Transmembrane helix</keyword>
<organism evidence="3 4">
    <name type="scientific">Amycolatopsis rhizosphaerae</name>
    <dbReference type="NCBI Taxonomy" id="2053003"/>
    <lineage>
        <taxon>Bacteria</taxon>
        <taxon>Bacillati</taxon>
        <taxon>Actinomycetota</taxon>
        <taxon>Actinomycetes</taxon>
        <taxon>Pseudonocardiales</taxon>
        <taxon>Pseudonocardiaceae</taxon>
        <taxon>Amycolatopsis</taxon>
    </lineage>
</organism>
<keyword evidence="1" id="KW-0472">Membrane</keyword>
<dbReference type="PANTHER" id="PTHR40763">
    <property type="entry name" value="MEMBRANE PROTEIN-RELATED"/>
    <property type="match status" value="1"/>
</dbReference>
<protein>
    <submittedName>
        <fullName evidence="3">DUF1707 domain-containing protein</fullName>
    </submittedName>
</protein>
<dbReference type="InterPro" id="IPR012551">
    <property type="entry name" value="DUF1707_SHOCT-like"/>
</dbReference>
<accession>A0A558ACG3</accession>